<dbReference type="RefSeq" id="WP_152942760.1">
    <property type="nucleotide sequence ID" value="NZ_CP045488.1"/>
</dbReference>
<organism evidence="1 2">
    <name type="scientific">Natronorubrum aibiense</name>
    <dbReference type="NCBI Taxonomy" id="348826"/>
    <lineage>
        <taxon>Archaea</taxon>
        <taxon>Methanobacteriati</taxon>
        <taxon>Methanobacteriota</taxon>
        <taxon>Stenosarchaea group</taxon>
        <taxon>Halobacteria</taxon>
        <taxon>Halobacteriales</taxon>
        <taxon>Natrialbaceae</taxon>
        <taxon>Natronorubrum</taxon>
    </lineage>
</organism>
<proteinExistence type="predicted"/>
<keyword evidence="2" id="KW-1185">Reference proteome</keyword>
<dbReference type="Proteomes" id="UP000326170">
    <property type="component" value="Chromosome"/>
</dbReference>
<evidence type="ECO:0000313" key="1">
    <source>
        <dbReference type="EMBL" id="QFU83661.1"/>
    </source>
</evidence>
<gene>
    <name evidence="1" type="ORF">GCU68_14480</name>
</gene>
<dbReference type="EMBL" id="CP045488">
    <property type="protein sequence ID" value="QFU83661.1"/>
    <property type="molecule type" value="Genomic_DNA"/>
</dbReference>
<dbReference type="GeneID" id="42302273"/>
<accession>A0A5P9P656</accession>
<dbReference type="KEGG" id="nas:GCU68_14480"/>
<reference evidence="1 2" key="1">
    <citation type="journal article" date="2007" name="Int. J. Syst. Evol. Microbiol.">
        <title>Natronorubrum sulfidifaciens sp. nov., an extremely haloalkaliphilic archaeon isolated from Aiding salt lake in Xin-Jiang, China.</title>
        <authorList>
            <person name="Cui H.L."/>
            <person name="Tohty D."/>
            <person name="Liu H.C."/>
            <person name="Liu S.J."/>
            <person name="Oren A."/>
            <person name="Zhou P.J."/>
        </authorList>
    </citation>
    <scope>NUCLEOTIDE SEQUENCE [LARGE SCALE GENOMIC DNA]</scope>
    <source>
        <strain evidence="1 2">7-3</strain>
    </source>
</reference>
<protein>
    <recommendedName>
        <fullName evidence="3">DUF5602 domain-containing protein</fullName>
    </recommendedName>
</protein>
<name>A0A5P9P656_9EURY</name>
<sequence>MTREHTRERKTDRNRFTVGRRQFVGAVATIGTAIGTSRLTSAATDTEFPPADTTVWGKPVTLGNGEAKPFTTVTPSGLPECYGLFLERAALEGLPSANELAKSGEDVYTDKYGPNGASAIIHHKWSLEFFLQFPETDTTPFTFLGLNWNPTGHPPDGVWTEPHFDVHFHMWPVETVDAISGPAAPTYDLPARYVPEGYTRDPVVDERVITDMGEHMVDPTVPEMNDGPFTNTLIWGASDPDGDGTAELTFVEPMLTRAYLRSHSDTDRREIAQPETYARAGRYPTAYVVHDVPARDAIAITIENFKQFHGDGDRSH</sequence>
<dbReference type="AlphaFoldDB" id="A0A5P9P656"/>
<evidence type="ECO:0000313" key="2">
    <source>
        <dbReference type="Proteomes" id="UP000326170"/>
    </source>
</evidence>
<dbReference type="OrthoDB" id="185584at2157"/>
<evidence type="ECO:0008006" key="3">
    <source>
        <dbReference type="Google" id="ProtNLM"/>
    </source>
</evidence>